<dbReference type="Gene3D" id="3.90.1150.10">
    <property type="entry name" value="Aspartate Aminotransferase, domain 1"/>
    <property type="match status" value="1"/>
</dbReference>
<dbReference type="CDD" id="cd00378">
    <property type="entry name" value="SHMT"/>
    <property type="match status" value="1"/>
</dbReference>
<feature type="binding site" evidence="9">
    <location>
        <begin position="117"/>
        <end position="119"/>
    </location>
    <ligand>
        <name>(6S)-5,6,7,8-tetrahydrofolate</name>
        <dbReference type="ChEBI" id="CHEBI:57453"/>
    </ligand>
</feature>
<evidence type="ECO:0000256" key="3">
    <source>
        <dbReference type="ARBA" id="ARBA00006376"/>
    </source>
</evidence>
<evidence type="ECO:0000256" key="8">
    <source>
        <dbReference type="ARBA" id="ARBA00022898"/>
    </source>
</evidence>
<dbReference type="GO" id="GO:0004372">
    <property type="term" value="F:glycine hydroxymethyltransferase activity"/>
    <property type="evidence" value="ECO:0007669"/>
    <property type="project" value="UniProtKB-UniRule"/>
</dbReference>
<dbReference type="InterPro" id="IPR015422">
    <property type="entry name" value="PyrdxlP-dep_Trfase_small"/>
</dbReference>
<dbReference type="SUPFAM" id="SSF53383">
    <property type="entry name" value="PLP-dependent transferases"/>
    <property type="match status" value="1"/>
</dbReference>
<feature type="binding site" evidence="9">
    <location>
        <begin position="361"/>
        <end position="363"/>
    </location>
    <ligand>
        <name>(6S)-5,6,7,8-tetrahydrofolate</name>
        <dbReference type="ChEBI" id="CHEBI:57453"/>
    </ligand>
</feature>
<dbReference type="PANTHER" id="PTHR11680:SF35">
    <property type="entry name" value="SERINE HYDROXYMETHYLTRANSFERASE 1"/>
    <property type="match status" value="1"/>
</dbReference>
<keyword evidence="9" id="KW-0028">Amino-acid biosynthesis</keyword>
<feature type="binding site" evidence="9">
    <location>
        <position position="113"/>
    </location>
    <ligand>
        <name>(6S)-5,6,7,8-tetrahydrofolate</name>
        <dbReference type="ChEBI" id="CHEBI:57453"/>
    </ligand>
</feature>
<dbReference type="Proteomes" id="UP000215355">
    <property type="component" value="Chromosome 1"/>
</dbReference>
<evidence type="ECO:0000256" key="7">
    <source>
        <dbReference type="ARBA" id="ARBA00022679"/>
    </source>
</evidence>
<evidence type="ECO:0000313" key="12">
    <source>
        <dbReference type="EMBL" id="SNV42643.1"/>
    </source>
</evidence>
<evidence type="ECO:0000256" key="4">
    <source>
        <dbReference type="ARBA" id="ARBA00011738"/>
    </source>
</evidence>
<dbReference type="KEGG" id="smiz:4412673_00681"/>
<comment type="function">
    <text evidence="9">Catalyzes the reversible interconversion of serine and glycine with tetrahydrofolate (THF) serving as the one-carbon carrier. This reaction serves as the major source of one-carbon groups required for the biosynthesis of purines, thymidylate, methionine, and other important biomolecules. Also exhibits THF-independent aldolase activity toward beta-hydroxyamino acids, producing glycine and aldehydes, via a retro-aldol mechanism.</text>
</comment>
<comment type="cofactor">
    <cofactor evidence="1 9 10">
        <name>pyridoxal 5'-phosphate</name>
        <dbReference type="ChEBI" id="CHEBI:597326"/>
    </cofactor>
</comment>
<evidence type="ECO:0000313" key="13">
    <source>
        <dbReference type="Proteomes" id="UP000215355"/>
    </source>
</evidence>
<organism evidence="12 13">
    <name type="scientific">Sphingobacterium mizutaii</name>
    <dbReference type="NCBI Taxonomy" id="1010"/>
    <lineage>
        <taxon>Bacteria</taxon>
        <taxon>Pseudomonadati</taxon>
        <taxon>Bacteroidota</taxon>
        <taxon>Sphingobacteriia</taxon>
        <taxon>Sphingobacteriales</taxon>
        <taxon>Sphingobacteriaceae</taxon>
        <taxon>Sphingobacterium</taxon>
    </lineage>
</organism>
<evidence type="ECO:0000256" key="6">
    <source>
        <dbReference type="ARBA" id="ARBA00022563"/>
    </source>
</evidence>
<dbReference type="GO" id="GO:0005829">
    <property type="term" value="C:cytosol"/>
    <property type="evidence" value="ECO:0007669"/>
    <property type="project" value="TreeGrafter"/>
</dbReference>
<dbReference type="InterPro" id="IPR001085">
    <property type="entry name" value="Ser_HO-MeTrfase"/>
</dbReference>
<comment type="similarity">
    <text evidence="3 9">Belongs to the SHMT family.</text>
</comment>
<dbReference type="InterPro" id="IPR039429">
    <property type="entry name" value="SHMT-like_dom"/>
</dbReference>
<dbReference type="InterPro" id="IPR019798">
    <property type="entry name" value="Ser_HO-MeTrfase_PLP_BS"/>
</dbReference>
<dbReference type="Gene3D" id="3.40.640.10">
    <property type="entry name" value="Type I PLP-dependent aspartate aminotransferase-like (Major domain)"/>
    <property type="match status" value="1"/>
</dbReference>
<feature type="modified residue" description="N6-(pyridoxal phosphate)lysine" evidence="9 10">
    <location>
        <position position="222"/>
    </location>
</feature>
<protein>
    <recommendedName>
        <fullName evidence="9">Serine hydroxymethyltransferase</fullName>
        <shortName evidence="9">SHMT</shortName>
        <shortName evidence="9">Serine methylase</shortName>
        <ecNumber evidence="9">2.1.2.1</ecNumber>
    </recommendedName>
</protein>
<feature type="domain" description="Serine hydroxymethyltransferase-like" evidence="11">
    <location>
        <begin position="2"/>
        <end position="392"/>
    </location>
</feature>
<comment type="caution">
    <text evidence="9">Lacks conserved residue(s) required for the propagation of feature annotation.</text>
</comment>
<evidence type="ECO:0000256" key="2">
    <source>
        <dbReference type="ARBA" id="ARBA00004496"/>
    </source>
</evidence>
<comment type="catalytic activity">
    <reaction evidence="9">
        <text>(6R)-5,10-methylene-5,6,7,8-tetrahydrofolate + glycine + H2O = (6S)-5,6,7,8-tetrahydrofolate + L-serine</text>
        <dbReference type="Rhea" id="RHEA:15481"/>
        <dbReference type="ChEBI" id="CHEBI:15377"/>
        <dbReference type="ChEBI" id="CHEBI:15636"/>
        <dbReference type="ChEBI" id="CHEBI:33384"/>
        <dbReference type="ChEBI" id="CHEBI:57305"/>
        <dbReference type="ChEBI" id="CHEBI:57453"/>
        <dbReference type="EC" id="2.1.2.1"/>
    </reaction>
</comment>
<proteinExistence type="inferred from homology"/>
<dbReference type="Pfam" id="PF00464">
    <property type="entry name" value="SHMT"/>
    <property type="match status" value="1"/>
</dbReference>
<keyword evidence="6 9" id="KW-0554">One-carbon metabolism</keyword>
<reference evidence="12 13" key="1">
    <citation type="submission" date="2017-06" db="EMBL/GenBank/DDBJ databases">
        <authorList>
            <consortium name="Pathogen Informatics"/>
        </authorList>
    </citation>
    <scope>NUCLEOTIDE SEQUENCE [LARGE SCALE GENOMIC DNA]</scope>
    <source>
        <strain evidence="12 13">NCTC12149</strain>
    </source>
</reference>
<comment type="pathway">
    <text evidence="9">One-carbon metabolism; tetrahydrofolate interconversion.</text>
</comment>
<dbReference type="EC" id="2.1.2.1" evidence="9"/>
<dbReference type="GO" id="GO:0030170">
    <property type="term" value="F:pyridoxal phosphate binding"/>
    <property type="evidence" value="ECO:0007669"/>
    <property type="project" value="UniProtKB-UniRule"/>
</dbReference>
<evidence type="ECO:0000256" key="1">
    <source>
        <dbReference type="ARBA" id="ARBA00001933"/>
    </source>
</evidence>
<comment type="subcellular location">
    <subcellularLocation>
        <location evidence="2 9">Cytoplasm</location>
    </subcellularLocation>
</comment>
<evidence type="ECO:0000256" key="5">
    <source>
        <dbReference type="ARBA" id="ARBA00022490"/>
    </source>
</evidence>
<dbReference type="InterPro" id="IPR015421">
    <property type="entry name" value="PyrdxlP-dep_Trfase_major"/>
</dbReference>
<dbReference type="PROSITE" id="PS00096">
    <property type="entry name" value="SHMT"/>
    <property type="match status" value="1"/>
</dbReference>
<dbReference type="EMBL" id="LT906468">
    <property type="protein sequence ID" value="SNV42643.1"/>
    <property type="molecule type" value="Genomic_DNA"/>
</dbReference>
<sequence>MERDQSIFNLIAEELKRQEEGIELIASENFVSKQVMEAAGSVLTNKYAEGLPGKRYYGGCEVVDKIETIALDRAKELFGAEWVNVQPHSGAQANAAVFLAILKPGDKILGFDLSHGGHLTHGSPANFSGKLYQPLFYGVKEDTGLIDYEQLEETARREKPKVIICGASAYSRDWDYARIRKVADEIGALVVADVSHPAGLIARGLLNDPIPHCHIVTTTTHKTLRGPRGGMIMVGKDFENPWGIKTPKGETRTITQLLDLAVFPGTQGGPLEHTIAAKAIAYGEALSDDYLTYIKQVKTNAAALAQFFVERDYKIISGGTDNHLMLVDLRNKDISGKDAEAVLGLAGITTNKNMVPFDSRSPFVTSGVRFGTAAITTRGIKENEIIQIGELIDEALNNRSDNAALDRIHGKVKEMMAQFPLYK</sequence>
<dbReference type="AlphaFoldDB" id="A0AAJ4XAE3"/>
<keyword evidence="7 9" id="KW-0808">Transferase</keyword>
<dbReference type="PANTHER" id="PTHR11680">
    <property type="entry name" value="SERINE HYDROXYMETHYLTRANSFERASE"/>
    <property type="match status" value="1"/>
</dbReference>
<evidence type="ECO:0000259" key="11">
    <source>
        <dbReference type="Pfam" id="PF00464"/>
    </source>
</evidence>
<dbReference type="NCBIfam" id="NF000586">
    <property type="entry name" value="PRK00011.1"/>
    <property type="match status" value="1"/>
</dbReference>
<dbReference type="HAMAP" id="MF_00051">
    <property type="entry name" value="SHMT"/>
    <property type="match status" value="1"/>
</dbReference>
<gene>
    <name evidence="9 12" type="primary">glyA</name>
    <name evidence="12" type="ORF">SAMEA4412673_00681</name>
</gene>
<dbReference type="InterPro" id="IPR049943">
    <property type="entry name" value="Ser_HO-MeTrfase-like"/>
</dbReference>
<dbReference type="RefSeq" id="WP_093100772.1">
    <property type="nucleotide sequence ID" value="NZ_FNGK01000008.1"/>
</dbReference>
<comment type="subunit">
    <text evidence="4 9">Homodimer.</text>
</comment>
<dbReference type="GO" id="GO:0035999">
    <property type="term" value="P:tetrahydrofolate interconversion"/>
    <property type="evidence" value="ECO:0007669"/>
    <property type="project" value="UniProtKB-UniRule"/>
</dbReference>
<dbReference type="FunFam" id="3.40.640.10:FF:000001">
    <property type="entry name" value="Serine hydroxymethyltransferase"/>
    <property type="match status" value="1"/>
</dbReference>
<evidence type="ECO:0000256" key="10">
    <source>
        <dbReference type="PIRSR" id="PIRSR000412-50"/>
    </source>
</evidence>
<accession>A0AAJ4XAE3</accession>
<dbReference type="PIRSF" id="PIRSF000412">
    <property type="entry name" value="SHMT"/>
    <property type="match status" value="1"/>
</dbReference>
<dbReference type="GO" id="GO:0019264">
    <property type="term" value="P:glycine biosynthetic process from serine"/>
    <property type="evidence" value="ECO:0007669"/>
    <property type="project" value="UniProtKB-UniRule"/>
</dbReference>
<feature type="site" description="Plays an important role in substrate specificity" evidence="9">
    <location>
        <position position="221"/>
    </location>
</feature>
<keyword evidence="5 9" id="KW-0963">Cytoplasm</keyword>
<name>A0AAJ4XAE3_9SPHI</name>
<dbReference type="InterPro" id="IPR015424">
    <property type="entry name" value="PyrdxlP-dep_Trfase"/>
</dbReference>
<comment type="pathway">
    <text evidence="9">Amino-acid biosynthesis; glycine biosynthesis; glycine from L-serine: step 1/1.</text>
</comment>
<evidence type="ECO:0000256" key="9">
    <source>
        <dbReference type="HAMAP-Rule" id="MF_00051"/>
    </source>
</evidence>
<keyword evidence="8 9" id="KW-0663">Pyridoxal phosphate</keyword>